<dbReference type="Proteomes" id="UP000318478">
    <property type="component" value="Unassembled WGS sequence"/>
</dbReference>
<dbReference type="AlphaFoldDB" id="A0A5C5YQ31"/>
<keyword evidence="4" id="KW-1185">Reference proteome</keyword>
<proteinExistence type="predicted"/>
<gene>
    <name evidence="3" type="primary">pat</name>
    <name evidence="3" type="ORF">Pla123a_23220</name>
</gene>
<dbReference type="Gene3D" id="3.40.630.30">
    <property type="match status" value="1"/>
</dbReference>
<dbReference type="GO" id="GO:0102971">
    <property type="term" value="F:phosphinothricin N-acetyltransferase activity"/>
    <property type="evidence" value="ECO:0007669"/>
    <property type="project" value="UniProtKB-EC"/>
</dbReference>
<dbReference type="Pfam" id="PF13420">
    <property type="entry name" value="Acetyltransf_4"/>
    <property type="match status" value="1"/>
</dbReference>
<dbReference type="InterPro" id="IPR016181">
    <property type="entry name" value="Acyl_CoA_acyltransferase"/>
</dbReference>
<evidence type="ECO:0000256" key="2">
    <source>
        <dbReference type="ARBA" id="ARBA00023315"/>
    </source>
</evidence>
<keyword evidence="2 3" id="KW-0012">Acyltransferase</keyword>
<dbReference type="EMBL" id="SJPO01000005">
    <property type="protein sequence ID" value="TWT76898.1"/>
    <property type="molecule type" value="Genomic_DNA"/>
</dbReference>
<dbReference type="PANTHER" id="PTHR43072:SF23">
    <property type="entry name" value="UPF0039 PROTEIN C11D3.02C"/>
    <property type="match status" value="1"/>
</dbReference>
<dbReference type="SUPFAM" id="SSF55729">
    <property type="entry name" value="Acyl-CoA N-acyltransferases (Nat)"/>
    <property type="match status" value="1"/>
</dbReference>
<dbReference type="NCBIfam" id="NF040504">
    <property type="entry name" value="resist_ArsN1b"/>
    <property type="match status" value="1"/>
</dbReference>
<evidence type="ECO:0000313" key="4">
    <source>
        <dbReference type="Proteomes" id="UP000318478"/>
    </source>
</evidence>
<dbReference type="EC" id="2.3.1.183" evidence="3"/>
<organism evidence="3 4">
    <name type="scientific">Posidoniimonas polymericola</name>
    <dbReference type="NCBI Taxonomy" id="2528002"/>
    <lineage>
        <taxon>Bacteria</taxon>
        <taxon>Pseudomonadati</taxon>
        <taxon>Planctomycetota</taxon>
        <taxon>Planctomycetia</taxon>
        <taxon>Pirellulales</taxon>
        <taxon>Lacipirellulaceae</taxon>
        <taxon>Posidoniimonas</taxon>
    </lineage>
</organism>
<reference evidence="3 4" key="1">
    <citation type="submission" date="2019-02" db="EMBL/GenBank/DDBJ databases">
        <title>Deep-cultivation of Planctomycetes and their phenomic and genomic characterization uncovers novel biology.</title>
        <authorList>
            <person name="Wiegand S."/>
            <person name="Jogler M."/>
            <person name="Boedeker C."/>
            <person name="Pinto D."/>
            <person name="Vollmers J."/>
            <person name="Rivas-Marin E."/>
            <person name="Kohn T."/>
            <person name="Peeters S.H."/>
            <person name="Heuer A."/>
            <person name="Rast P."/>
            <person name="Oberbeckmann S."/>
            <person name="Bunk B."/>
            <person name="Jeske O."/>
            <person name="Meyerdierks A."/>
            <person name="Storesund J.E."/>
            <person name="Kallscheuer N."/>
            <person name="Luecker S."/>
            <person name="Lage O.M."/>
            <person name="Pohl T."/>
            <person name="Merkel B.J."/>
            <person name="Hornburger P."/>
            <person name="Mueller R.-W."/>
            <person name="Bruemmer F."/>
            <person name="Labrenz M."/>
            <person name="Spormann A.M."/>
            <person name="Op Den Camp H."/>
            <person name="Overmann J."/>
            <person name="Amann R."/>
            <person name="Jetten M.S.M."/>
            <person name="Mascher T."/>
            <person name="Medema M.H."/>
            <person name="Devos D.P."/>
            <person name="Kaster A.-K."/>
            <person name="Ovreas L."/>
            <person name="Rohde M."/>
            <person name="Galperin M.Y."/>
            <person name="Jogler C."/>
        </authorList>
    </citation>
    <scope>NUCLEOTIDE SEQUENCE [LARGE SCALE GENOMIC DNA]</scope>
    <source>
        <strain evidence="3 4">Pla123a</strain>
    </source>
</reference>
<evidence type="ECO:0000313" key="3">
    <source>
        <dbReference type="EMBL" id="TWT76898.1"/>
    </source>
</evidence>
<dbReference type="OrthoDB" id="9798006at2"/>
<evidence type="ECO:0000256" key="1">
    <source>
        <dbReference type="ARBA" id="ARBA00022679"/>
    </source>
</evidence>
<dbReference type="RefSeq" id="WP_146587034.1">
    <property type="nucleotide sequence ID" value="NZ_SJPO01000005.1"/>
</dbReference>
<keyword evidence="1 3" id="KW-0808">Transferase</keyword>
<sequence length="171" mass="19222">MVPTKIRDATPADFDAIAAVYNHYIANTVVTFELEPVTPEEIGRRIETVTRDNPWLVLETGEGVVGYAYASRWHARAAYRHTLETSVYLSPAACGNGHGRRLYDELLRRLEGRGVHVLMAGIALPNAASVTLHERLGFVKAAHYTEVGYKFDRWIDVGYWQKTLTNPIEHA</sequence>
<dbReference type="CDD" id="cd04301">
    <property type="entry name" value="NAT_SF"/>
    <property type="match status" value="1"/>
</dbReference>
<dbReference type="PANTHER" id="PTHR43072">
    <property type="entry name" value="N-ACETYLTRANSFERASE"/>
    <property type="match status" value="1"/>
</dbReference>
<protein>
    <submittedName>
        <fullName evidence="3">Phosphinothricin N-acetyltransferase</fullName>
        <ecNumber evidence="3">2.3.1.183</ecNumber>
    </submittedName>
</protein>
<accession>A0A5C5YQ31</accession>
<name>A0A5C5YQ31_9BACT</name>
<comment type="caution">
    <text evidence="3">The sequence shown here is derived from an EMBL/GenBank/DDBJ whole genome shotgun (WGS) entry which is preliminary data.</text>
</comment>